<feature type="transmembrane region" description="Helical" evidence="1">
    <location>
        <begin position="168"/>
        <end position="186"/>
    </location>
</feature>
<name>A0ABU9SWC7_9ALTE</name>
<comment type="caution">
    <text evidence="4">The sequence shown here is derived from an EMBL/GenBank/DDBJ whole genome shotgun (WGS) entry which is preliminary data.</text>
</comment>
<keyword evidence="4" id="KW-0808">Transferase</keyword>
<feature type="transmembrane region" description="Helical" evidence="1">
    <location>
        <begin position="274"/>
        <end position="292"/>
    </location>
</feature>
<feature type="transmembrane region" description="Helical" evidence="1">
    <location>
        <begin position="34"/>
        <end position="54"/>
    </location>
</feature>
<evidence type="ECO:0000256" key="1">
    <source>
        <dbReference type="SAM" id="Phobius"/>
    </source>
</evidence>
<sequence length="642" mass="72366">MKTTSFRYDINALRALAVVSVVLFHFFPHDLPGGFVGVDIFFVISGFLMTGIVVKRVREQRFSLLDFYRSRLYRIMPALLVLCLLVFIFGLVFIDPITLKTIGKHSFSSLGFISNYIYNGESGYFSDNSRLNWFLHTWSLSVEWQFYCVYPLLILLGYRLGGEQKLKIVLALTLLLSLALAVYQGLMGGRHAFFLLEYRAWELILGGSIFFFKSPESSAASRFQLLGLACIGLSIFWFSEQLMWPSYYALLPTLGTAFIIYAANSQSWLMNNSVVHKLGLWSYSIYLWHWPIVVGLDYFGLNHGMYIIVGLVGSVLLGALSYYMVESKISMSKQPKSNGLKRLLINKLVLSTGVVAAVGLAAFKMNGFMFRFDDTTESVVNSVKASPNRNRCTSSDTSYIEPQEGCTFNLSSENYAILGDSHSIELSQALANELKGNEVGLRQYSYSACGPEYGKSAPQTLCAKWTNAAVENIANDETISHVVVIYRMSSHLFGSHSPYYPDLGDQFSEEHRDSVITSFKEMVDYLVANGKAVTLVAPVPELGESVKLVIKRGFVEDGQINPMKIGTSRSYYDGRNIYFLNILKQSTFNRREINQILPSDYFCDANYCYVIKNKKSLYFDDDHMSMHGAGIIAKQIIKKIQH</sequence>
<dbReference type="InterPro" id="IPR043968">
    <property type="entry name" value="SGNH"/>
</dbReference>
<feature type="transmembrane region" description="Helical" evidence="1">
    <location>
        <begin position="144"/>
        <end position="161"/>
    </location>
</feature>
<keyword evidence="1" id="KW-0472">Membrane</keyword>
<dbReference type="PANTHER" id="PTHR23028">
    <property type="entry name" value="ACETYLTRANSFERASE"/>
    <property type="match status" value="1"/>
</dbReference>
<evidence type="ECO:0000313" key="5">
    <source>
        <dbReference type="Proteomes" id="UP001461163"/>
    </source>
</evidence>
<dbReference type="GO" id="GO:0016746">
    <property type="term" value="F:acyltransferase activity"/>
    <property type="evidence" value="ECO:0007669"/>
    <property type="project" value="UniProtKB-KW"/>
</dbReference>
<dbReference type="EMBL" id="JBBMQS010000006">
    <property type="protein sequence ID" value="MEM5498188.1"/>
    <property type="molecule type" value="Genomic_DNA"/>
</dbReference>
<gene>
    <name evidence="4" type="ORF">WNY77_12335</name>
</gene>
<feature type="domain" description="SGNH" evidence="3">
    <location>
        <begin position="391"/>
        <end position="637"/>
    </location>
</feature>
<keyword evidence="1" id="KW-1133">Transmembrane helix</keyword>
<feature type="transmembrane region" description="Helical" evidence="1">
    <location>
        <begin position="244"/>
        <end position="262"/>
    </location>
</feature>
<dbReference type="Proteomes" id="UP001461163">
    <property type="component" value="Unassembled WGS sequence"/>
</dbReference>
<dbReference type="Pfam" id="PF19040">
    <property type="entry name" value="SGNH"/>
    <property type="match status" value="1"/>
</dbReference>
<feature type="transmembrane region" description="Helical" evidence="1">
    <location>
        <begin position="344"/>
        <end position="363"/>
    </location>
</feature>
<feature type="transmembrane region" description="Helical" evidence="1">
    <location>
        <begin position="304"/>
        <end position="323"/>
    </location>
</feature>
<dbReference type="InterPro" id="IPR002656">
    <property type="entry name" value="Acyl_transf_3_dom"/>
</dbReference>
<proteinExistence type="predicted"/>
<keyword evidence="1" id="KW-0812">Transmembrane</keyword>
<dbReference type="Pfam" id="PF01757">
    <property type="entry name" value="Acyl_transf_3"/>
    <property type="match status" value="1"/>
</dbReference>
<dbReference type="RefSeq" id="WP_342881882.1">
    <property type="nucleotide sequence ID" value="NZ_JBBMQS010000006.1"/>
</dbReference>
<reference evidence="4 5" key="1">
    <citation type="submission" date="2024-03" db="EMBL/GenBank/DDBJ databases">
        <title>Community enrichment and isolation of bacterial strains for fucoidan degradation.</title>
        <authorList>
            <person name="Sichert A."/>
        </authorList>
    </citation>
    <scope>NUCLEOTIDE SEQUENCE [LARGE SCALE GENOMIC DNA]</scope>
    <source>
        <strain evidence="4 5">AS12</strain>
    </source>
</reference>
<feature type="domain" description="Acyltransferase 3" evidence="2">
    <location>
        <begin position="8"/>
        <end position="320"/>
    </location>
</feature>
<accession>A0ABU9SWC7</accession>
<evidence type="ECO:0000313" key="4">
    <source>
        <dbReference type="EMBL" id="MEM5498188.1"/>
    </source>
</evidence>
<feature type="transmembrane region" description="Helical" evidence="1">
    <location>
        <begin position="75"/>
        <end position="94"/>
    </location>
</feature>
<dbReference type="EC" id="2.3.1.-" evidence="4"/>
<keyword evidence="4" id="KW-0012">Acyltransferase</keyword>
<evidence type="ECO:0000259" key="3">
    <source>
        <dbReference type="Pfam" id="PF19040"/>
    </source>
</evidence>
<dbReference type="InterPro" id="IPR050879">
    <property type="entry name" value="Acyltransferase_3"/>
</dbReference>
<feature type="transmembrane region" description="Helical" evidence="1">
    <location>
        <begin position="12"/>
        <end position="28"/>
    </location>
</feature>
<evidence type="ECO:0000259" key="2">
    <source>
        <dbReference type="Pfam" id="PF01757"/>
    </source>
</evidence>
<keyword evidence="5" id="KW-1185">Reference proteome</keyword>
<organism evidence="4 5">
    <name type="scientific">Paraglaciecola mesophila</name>
    <dbReference type="NCBI Taxonomy" id="197222"/>
    <lineage>
        <taxon>Bacteria</taxon>
        <taxon>Pseudomonadati</taxon>
        <taxon>Pseudomonadota</taxon>
        <taxon>Gammaproteobacteria</taxon>
        <taxon>Alteromonadales</taxon>
        <taxon>Alteromonadaceae</taxon>
        <taxon>Paraglaciecola</taxon>
    </lineage>
</organism>
<dbReference type="PANTHER" id="PTHR23028:SF53">
    <property type="entry name" value="ACYL_TRANSF_3 DOMAIN-CONTAINING PROTEIN"/>
    <property type="match status" value="1"/>
</dbReference>
<protein>
    <submittedName>
        <fullName evidence="4">Acyltransferase family protein</fullName>
        <ecNumber evidence="4">2.3.1.-</ecNumber>
    </submittedName>
</protein>